<dbReference type="OMA" id="SWCEIAT"/>
<protein>
    <submittedName>
        <fullName evidence="1">Uncharacterized protein</fullName>
    </submittedName>
</protein>
<dbReference type="OrthoDB" id="9978460at2759"/>
<dbReference type="STRING" id="225164.V3Z724"/>
<dbReference type="Proteomes" id="UP000030746">
    <property type="component" value="Unassembled WGS sequence"/>
</dbReference>
<dbReference type="EMBL" id="KB203019">
    <property type="protein sequence ID" value="ESO86643.1"/>
    <property type="molecule type" value="Genomic_DNA"/>
</dbReference>
<dbReference type="RefSeq" id="XP_009062625.1">
    <property type="nucleotide sequence ID" value="XM_009064377.1"/>
</dbReference>
<dbReference type="AlphaFoldDB" id="V3Z724"/>
<dbReference type="CTD" id="20249799"/>
<reference evidence="1 2" key="1">
    <citation type="journal article" date="2013" name="Nature">
        <title>Insights into bilaterian evolution from three spiralian genomes.</title>
        <authorList>
            <person name="Simakov O."/>
            <person name="Marletaz F."/>
            <person name="Cho S.J."/>
            <person name="Edsinger-Gonzales E."/>
            <person name="Havlak P."/>
            <person name="Hellsten U."/>
            <person name="Kuo D.H."/>
            <person name="Larsson T."/>
            <person name="Lv J."/>
            <person name="Arendt D."/>
            <person name="Savage R."/>
            <person name="Osoegawa K."/>
            <person name="de Jong P."/>
            <person name="Grimwood J."/>
            <person name="Chapman J.A."/>
            <person name="Shapiro H."/>
            <person name="Aerts A."/>
            <person name="Otillar R.P."/>
            <person name="Terry A.Y."/>
            <person name="Boore J.L."/>
            <person name="Grigoriev I.V."/>
            <person name="Lindberg D.R."/>
            <person name="Seaver E.C."/>
            <person name="Weisblat D.A."/>
            <person name="Putnam N.H."/>
            <person name="Rokhsar D.S."/>
        </authorList>
    </citation>
    <scope>NUCLEOTIDE SEQUENCE [LARGE SCALE GENOMIC DNA]</scope>
</reference>
<name>V3Z724_LOTGI</name>
<dbReference type="KEGG" id="lgi:LOTGIDRAFT_235267"/>
<evidence type="ECO:0000313" key="2">
    <source>
        <dbReference type="Proteomes" id="UP000030746"/>
    </source>
</evidence>
<dbReference type="GeneID" id="20249799"/>
<evidence type="ECO:0000313" key="1">
    <source>
        <dbReference type="EMBL" id="ESO86643.1"/>
    </source>
</evidence>
<gene>
    <name evidence="1" type="ORF">LOTGIDRAFT_235267</name>
</gene>
<dbReference type="HOGENOM" id="CLU_1373634_0_0_1"/>
<accession>V3Z724</accession>
<organism evidence="1 2">
    <name type="scientific">Lottia gigantea</name>
    <name type="common">Giant owl limpet</name>
    <dbReference type="NCBI Taxonomy" id="225164"/>
    <lineage>
        <taxon>Eukaryota</taxon>
        <taxon>Metazoa</taxon>
        <taxon>Spiralia</taxon>
        <taxon>Lophotrochozoa</taxon>
        <taxon>Mollusca</taxon>
        <taxon>Gastropoda</taxon>
        <taxon>Patellogastropoda</taxon>
        <taxon>Lottioidea</taxon>
        <taxon>Lottiidae</taxon>
        <taxon>Lottia</taxon>
    </lineage>
</organism>
<proteinExistence type="predicted"/>
<sequence length="199" mass="23216">MIDKSPRRYRQVVAECIATSNKLEEQYRSEMERNENKKKYIDENKPVKTASRKISKLSFEDYYTTWCGIATSKSKEVDTNPLLDKLREKPELQKTHMALRPEDIEEQIKKQIEEHTMLMYGKFDSKPTVQDEKEAKLARLQKMKKIYLPPRVSPSPASQDIVLGGSLHTSLHGKEEPWEKEVDDLVEWTNNLDTTTIDT</sequence>
<keyword evidence="2" id="KW-1185">Reference proteome</keyword>